<keyword evidence="3" id="KW-1185">Reference proteome</keyword>
<dbReference type="RefSeq" id="WP_269263865.1">
    <property type="nucleotide sequence ID" value="NZ_CP098248.1"/>
</dbReference>
<protein>
    <submittedName>
        <fullName evidence="2">Uncharacterized protein</fullName>
    </submittedName>
</protein>
<reference evidence="2" key="1">
    <citation type="journal article" date="2022" name="Front. Microbiol.">
        <title>New perspectives on an old grouping: The genomic and phenotypic variability of Oxalobacter formigenes and the implications for calcium oxalate stone prevention.</title>
        <authorList>
            <person name="Chmiel J.A."/>
            <person name="Carr C."/>
            <person name="Stuivenberg G.A."/>
            <person name="Venema R."/>
            <person name="Chanyi R.M."/>
            <person name="Al K.F."/>
            <person name="Giguere D."/>
            <person name="Say H."/>
            <person name="Akouris P.P."/>
            <person name="Dominguez Romero S.A."/>
            <person name="Kwong A."/>
            <person name="Tai V."/>
            <person name="Koval S.F."/>
            <person name="Razvi H."/>
            <person name="Bjazevic J."/>
            <person name="Burton J.P."/>
        </authorList>
    </citation>
    <scope>NUCLEOTIDE SEQUENCE</scope>
    <source>
        <strain evidence="2">HOxNP-1</strain>
    </source>
</reference>
<dbReference type="Proteomes" id="UP001164794">
    <property type="component" value="Chromosome"/>
</dbReference>
<evidence type="ECO:0000313" key="3">
    <source>
        <dbReference type="Proteomes" id="UP001164794"/>
    </source>
</evidence>
<dbReference type="EMBL" id="CP098248">
    <property type="protein sequence ID" value="WAV96388.1"/>
    <property type="molecule type" value="Genomic_DNA"/>
</dbReference>
<name>A0ABY7JHV9_9BURK</name>
<evidence type="ECO:0000313" key="2">
    <source>
        <dbReference type="EMBL" id="WAV96388.1"/>
    </source>
</evidence>
<gene>
    <name evidence="2" type="ORF">NB645_05930</name>
</gene>
<proteinExistence type="predicted"/>
<feature type="region of interest" description="Disordered" evidence="1">
    <location>
        <begin position="1"/>
        <end position="22"/>
    </location>
</feature>
<accession>A0ABY7JHV9</accession>
<evidence type="ECO:0000256" key="1">
    <source>
        <dbReference type="SAM" id="MobiDB-lite"/>
    </source>
</evidence>
<sequence>MELGVNGKSKASGQTPYDVPGVRKSSGTTAAIFGVPEEILARTVFVLTEPRIA</sequence>
<organism evidence="2 3">
    <name type="scientific">Oxalobacter aliiformigenes</name>
    <dbReference type="NCBI Taxonomy" id="2946593"/>
    <lineage>
        <taxon>Bacteria</taxon>
        <taxon>Pseudomonadati</taxon>
        <taxon>Pseudomonadota</taxon>
        <taxon>Betaproteobacteria</taxon>
        <taxon>Burkholderiales</taxon>
        <taxon>Oxalobacteraceae</taxon>
        <taxon>Oxalobacter</taxon>
    </lineage>
</organism>